<evidence type="ECO:0000313" key="2">
    <source>
        <dbReference type="EMBL" id="KAF4144122.1"/>
    </source>
</evidence>
<evidence type="ECO:0000313" key="3">
    <source>
        <dbReference type="Proteomes" id="UP000704712"/>
    </source>
</evidence>
<protein>
    <submittedName>
        <fullName evidence="2">Uncharacterized protein</fullName>
    </submittedName>
</protein>
<sequence>MLLPDVKHRRWGPRREESGDVWTRTCRRGPGTTTLPLGAEGEPDRSLGRQAMTEALKLT</sequence>
<dbReference type="EMBL" id="JAACNO010000897">
    <property type="protein sequence ID" value="KAF4144122.1"/>
    <property type="molecule type" value="Genomic_DNA"/>
</dbReference>
<reference evidence="2" key="1">
    <citation type="submission" date="2020-03" db="EMBL/GenBank/DDBJ databases">
        <title>Hybrid Assembly of Korean Phytophthora infestans isolates.</title>
        <authorList>
            <person name="Prokchorchik M."/>
            <person name="Lee Y."/>
            <person name="Seo J."/>
            <person name="Cho J.-H."/>
            <person name="Park Y.-E."/>
            <person name="Jang D.-C."/>
            <person name="Im J.-S."/>
            <person name="Choi J.-G."/>
            <person name="Park H.-J."/>
            <person name="Lee G.-B."/>
            <person name="Lee Y.-G."/>
            <person name="Hong S.-Y."/>
            <person name="Cho K."/>
            <person name="Sohn K.H."/>
        </authorList>
    </citation>
    <scope>NUCLEOTIDE SEQUENCE</scope>
    <source>
        <strain evidence="2">KR_2_A2</strain>
    </source>
</reference>
<accession>A0A8S9UY40</accession>
<dbReference type="Proteomes" id="UP000704712">
    <property type="component" value="Unassembled WGS sequence"/>
</dbReference>
<name>A0A8S9UY40_PHYIN</name>
<organism evidence="2 3">
    <name type="scientific">Phytophthora infestans</name>
    <name type="common">Potato late blight agent</name>
    <name type="synonym">Botrytis infestans</name>
    <dbReference type="NCBI Taxonomy" id="4787"/>
    <lineage>
        <taxon>Eukaryota</taxon>
        <taxon>Sar</taxon>
        <taxon>Stramenopiles</taxon>
        <taxon>Oomycota</taxon>
        <taxon>Peronosporomycetes</taxon>
        <taxon>Peronosporales</taxon>
        <taxon>Peronosporaceae</taxon>
        <taxon>Phytophthora</taxon>
    </lineage>
</organism>
<dbReference type="AlphaFoldDB" id="A0A8S9UY40"/>
<evidence type="ECO:0000256" key="1">
    <source>
        <dbReference type="SAM" id="MobiDB-lite"/>
    </source>
</evidence>
<comment type="caution">
    <text evidence="2">The sequence shown here is derived from an EMBL/GenBank/DDBJ whole genome shotgun (WGS) entry which is preliminary data.</text>
</comment>
<proteinExistence type="predicted"/>
<feature type="region of interest" description="Disordered" evidence="1">
    <location>
        <begin position="1"/>
        <end position="59"/>
    </location>
</feature>
<gene>
    <name evidence="2" type="ORF">GN958_ATG06714</name>
</gene>